<evidence type="ECO:0000313" key="2">
    <source>
        <dbReference type="EMBL" id="CDO73687.1"/>
    </source>
</evidence>
<evidence type="ECO:0000313" key="3">
    <source>
        <dbReference type="Proteomes" id="UP000029665"/>
    </source>
</evidence>
<keyword evidence="2" id="KW-0378">Hydrolase</keyword>
<comment type="caution">
    <text evidence="2">The sequence shown here is derived from an EMBL/GenBank/DDBJ whole genome shotgun (WGS) entry which is preliminary data.</text>
</comment>
<sequence>MPNRDTVRITTKDFYDFGSLWVFDATHLPYGCSVWPAFWSKGPNWPFDGEIDIVEGINLQKSNQMAVHTTQGCTTSNSIVQTGTVGFTDCSKGSGCTVHETKPNSFGEGFAQAGGGVWATQYDVAGVFMWYWSRADVPAELTSNASSIDISKWGTPSAAFPVTPQCNLTEFFTPQQLVLDIALCGDWAGVQSIYSSTCPGTCNVTGPGSPAYDNAWFEINYVRAYTTGGPAPTSTAATSASTGTGASTATVIATVTSSSGSVAPTGSGSGSSQNDTNAAAGLGATDVRAVGAVLLSVVAGGVLAAW</sequence>
<gene>
    <name evidence="2" type="ORF">BN946_scf185015.g15</name>
</gene>
<dbReference type="AlphaFoldDB" id="A0A060SGQ0"/>
<feature type="domain" description="GH16" evidence="1">
    <location>
        <begin position="1"/>
        <end position="230"/>
    </location>
</feature>
<dbReference type="STRING" id="5643.A0A060SGQ0"/>
<name>A0A060SGQ0_PYCCI</name>
<dbReference type="InterPro" id="IPR013320">
    <property type="entry name" value="ConA-like_dom_sf"/>
</dbReference>
<dbReference type="GO" id="GO:0004553">
    <property type="term" value="F:hydrolase activity, hydrolyzing O-glycosyl compounds"/>
    <property type="evidence" value="ECO:0007669"/>
    <property type="project" value="InterPro"/>
</dbReference>
<organism evidence="2 3">
    <name type="scientific">Pycnoporus cinnabarinus</name>
    <name type="common">Cinnabar-red polypore</name>
    <name type="synonym">Trametes cinnabarina</name>
    <dbReference type="NCBI Taxonomy" id="5643"/>
    <lineage>
        <taxon>Eukaryota</taxon>
        <taxon>Fungi</taxon>
        <taxon>Dikarya</taxon>
        <taxon>Basidiomycota</taxon>
        <taxon>Agaricomycotina</taxon>
        <taxon>Agaricomycetes</taxon>
        <taxon>Polyporales</taxon>
        <taxon>Polyporaceae</taxon>
        <taxon>Trametes</taxon>
    </lineage>
</organism>
<evidence type="ECO:0000259" key="1">
    <source>
        <dbReference type="PROSITE" id="PS51762"/>
    </source>
</evidence>
<accession>A0A060SGQ0</accession>
<dbReference type="OMA" id="YSGQHFF"/>
<dbReference type="EMBL" id="CCBP010000123">
    <property type="protein sequence ID" value="CDO73687.1"/>
    <property type="molecule type" value="Genomic_DNA"/>
</dbReference>
<dbReference type="SUPFAM" id="SSF49899">
    <property type="entry name" value="Concanavalin A-like lectins/glucanases"/>
    <property type="match status" value="1"/>
</dbReference>
<dbReference type="InterPro" id="IPR050546">
    <property type="entry name" value="Glycosyl_Hydrlase_16"/>
</dbReference>
<dbReference type="HOGENOM" id="CLU_016972_2_1_1"/>
<dbReference type="Proteomes" id="UP000029665">
    <property type="component" value="Unassembled WGS sequence"/>
</dbReference>
<proteinExistence type="predicted"/>
<keyword evidence="3" id="KW-1185">Reference proteome</keyword>
<dbReference type="Pfam" id="PF26113">
    <property type="entry name" value="GH16_XgeA"/>
    <property type="match status" value="1"/>
</dbReference>
<dbReference type="OrthoDB" id="192832at2759"/>
<dbReference type="InterPro" id="IPR000757">
    <property type="entry name" value="Beta-glucanase-like"/>
</dbReference>
<dbReference type="PROSITE" id="PS51762">
    <property type="entry name" value="GH16_2"/>
    <property type="match status" value="1"/>
</dbReference>
<dbReference type="GO" id="GO:0009251">
    <property type="term" value="P:glucan catabolic process"/>
    <property type="evidence" value="ECO:0007669"/>
    <property type="project" value="TreeGrafter"/>
</dbReference>
<protein>
    <submittedName>
        <fullName evidence="2">Glycoside Hydrolase Family 16 protein</fullName>
    </submittedName>
</protein>
<dbReference type="PANTHER" id="PTHR10963">
    <property type="entry name" value="GLYCOSYL HYDROLASE-RELATED"/>
    <property type="match status" value="1"/>
</dbReference>
<dbReference type="PANTHER" id="PTHR10963:SF24">
    <property type="entry name" value="GLYCOSIDASE C21B10.07-RELATED"/>
    <property type="match status" value="1"/>
</dbReference>
<dbReference type="Gene3D" id="2.60.120.200">
    <property type="match status" value="1"/>
</dbReference>
<reference evidence="2" key="1">
    <citation type="submission" date="2014-01" db="EMBL/GenBank/DDBJ databases">
        <title>The genome of the white-rot fungus Pycnoporus cinnabarinus: a basidiomycete model with a versatile arsenal for lignocellulosic biomass breakdown.</title>
        <authorList>
            <person name="Levasseur A."/>
            <person name="Lomascolo A."/>
            <person name="Ruiz-Duenas F.J."/>
            <person name="Uzan E."/>
            <person name="Piumi F."/>
            <person name="Kues U."/>
            <person name="Ram A.F.J."/>
            <person name="Murat C."/>
            <person name="Haon M."/>
            <person name="Benoit I."/>
            <person name="Arfi Y."/>
            <person name="Chevret D."/>
            <person name="Drula E."/>
            <person name="Kwon M.J."/>
            <person name="Gouret P."/>
            <person name="Lesage-Meessen L."/>
            <person name="Lombard V."/>
            <person name="Mariette J."/>
            <person name="Noirot C."/>
            <person name="Park J."/>
            <person name="Patyshakuliyeva A."/>
            <person name="Wieneger R.A.B."/>
            <person name="Wosten H.A.B."/>
            <person name="Martin F."/>
            <person name="Coutinho P.M."/>
            <person name="de Vries R."/>
            <person name="Martinez A.T."/>
            <person name="Klopp C."/>
            <person name="Pontarotti P."/>
            <person name="Henrissat B."/>
            <person name="Record E."/>
        </authorList>
    </citation>
    <scope>NUCLEOTIDE SEQUENCE [LARGE SCALE GENOMIC DNA]</scope>
    <source>
        <strain evidence="2">BRFM137</strain>
    </source>
</reference>